<dbReference type="SUPFAM" id="SSF46894">
    <property type="entry name" value="C-terminal effector domain of the bipartite response regulators"/>
    <property type="match status" value="1"/>
</dbReference>
<dbReference type="InterPro" id="IPR016032">
    <property type="entry name" value="Sig_transdc_resp-reg_C-effctor"/>
</dbReference>
<feature type="compositionally biased region" description="Basic residues" evidence="3">
    <location>
        <begin position="1"/>
        <end position="12"/>
    </location>
</feature>
<keyword evidence="2" id="KW-0067">ATP-binding</keyword>
<dbReference type="InterPro" id="IPR000792">
    <property type="entry name" value="Tscrpt_reg_LuxR_C"/>
</dbReference>
<dbReference type="PANTHER" id="PTHR16305">
    <property type="entry name" value="TESTICULAR SOLUBLE ADENYLYL CYCLASE"/>
    <property type="match status" value="1"/>
</dbReference>
<evidence type="ECO:0000256" key="3">
    <source>
        <dbReference type="SAM" id="MobiDB-lite"/>
    </source>
</evidence>
<keyword evidence="1" id="KW-0547">Nucleotide-binding</keyword>
<dbReference type="SUPFAM" id="SSF52540">
    <property type="entry name" value="P-loop containing nucleoside triphosphate hydrolases"/>
    <property type="match status" value="1"/>
</dbReference>
<feature type="region of interest" description="Disordered" evidence="3">
    <location>
        <begin position="976"/>
        <end position="1002"/>
    </location>
</feature>
<dbReference type="CDD" id="cd06170">
    <property type="entry name" value="LuxR_C_like"/>
    <property type="match status" value="1"/>
</dbReference>
<dbReference type="GO" id="GO:0003677">
    <property type="term" value="F:DNA binding"/>
    <property type="evidence" value="ECO:0007669"/>
    <property type="project" value="InterPro"/>
</dbReference>
<dbReference type="SUPFAM" id="SSF48452">
    <property type="entry name" value="TPR-like"/>
    <property type="match status" value="2"/>
</dbReference>
<dbReference type="GO" id="GO:0004016">
    <property type="term" value="F:adenylate cyclase activity"/>
    <property type="evidence" value="ECO:0007669"/>
    <property type="project" value="TreeGrafter"/>
</dbReference>
<name>A0A3Q9KFD2_9ACTN</name>
<dbReference type="Gene3D" id="1.10.10.10">
    <property type="entry name" value="Winged helix-like DNA-binding domain superfamily/Winged helix DNA-binding domain"/>
    <property type="match status" value="1"/>
</dbReference>
<feature type="compositionally biased region" description="Polar residues" evidence="3">
    <location>
        <begin position="991"/>
        <end position="1002"/>
    </location>
</feature>
<dbReference type="GO" id="GO:0005737">
    <property type="term" value="C:cytoplasm"/>
    <property type="evidence" value="ECO:0007669"/>
    <property type="project" value="TreeGrafter"/>
</dbReference>
<dbReference type="InterPro" id="IPR036388">
    <property type="entry name" value="WH-like_DNA-bd_sf"/>
</dbReference>
<feature type="domain" description="HTH luxR-type" evidence="4">
    <location>
        <begin position="919"/>
        <end position="984"/>
    </location>
</feature>
<proteinExistence type="predicted"/>
<accession>A0A3Q9KFD2</accession>
<dbReference type="Proteomes" id="UP000275579">
    <property type="component" value="Chromosome"/>
</dbReference>
<feature type="region of interest" description="Disordered" evidence="3">
    <location>
        <begin position="1"/>
        <end position="32"/>
    </location>
</feature>
<sequence length="1002" mass="107283">MATSRRFQRRRGERGGGGGGFRSPGPAHTGNVERTGALYERDTEISALTGLVTLAQAGRGGLAAVEGPAGVGKSSLLAQIRTIAAPPTFCVATARGVELEREFSFSVVRQLLEPLLAAGAPERREQLLSGAAGQAAPVFGPVTADGAIAERDFAVRHGLLWLICNLCDQQPLVLVVDDIHWADVASLRFFIHLLPRLDTLRLCIVVALRPNVPVADRHLLDRMITDPTCQVLRPKALSAAAASSLVREEFARAAPGEHVEDAFLAACHRATGGNPLLLKETAATLLAEHVAPRAANATQVTILGPRAVARWVSLWIDRLPAQDLALARAVAILGGDVPLEQAAALAELPVSAAMRATADLQRIELLRAGSGQGASKPIGYTHPVVQTAIYQAIAPEQLCAAHRRAADLLFRTGAEAEKTAAHVLRVPPAGEPELLSILLRAARDARSRGSPHAAVTYLRRGLSEASTPNERLEVLHQLGSTLQLTDTDASVSYLQQALPLAGNVRHRAAIASLLGNGLLLSQRIPEALEVWRQALAQLPPDAPDLTARLQADILSVPLFEPAAPDIRQDILREVGEQRLLGPGPFLGGKLLDCVIAGHDAVVGDPRAVPRALRAMEDGELLQQAIGTTSLALAWWVLICADRSEALTSLDQAVTQAYREGSTSTLTAALTYRALARLARGTLTEAEADAREAVHAVETAGISLHRLLLGPCLADILIERGSLDQAEQALDWALEGDAVPLTGLIYHLLLRRARLLRLRAKPGAALEAALAAGEAFVAAGGQNPAVLPWQSEAALCLHQLDRDEEAQPLALEELRLAREWGAPLARGRALRIAGLVHRGQKGMAFIEQAVDRLRFSPARLERAKATAEHGAVLRRAGRRTDARRVLNEAWDIACRCRAQPLVQQINTELKACGARRRSALAVGIEALTPSERRVVELAAAGRSNREIAQTLFVTHKTVEAHLASSYRKLDISSRRQLAEQLPGPAQMESAPKRNQSPGSHEIN</sequence>
<dbReference type="PROSITE" id="PS50043">
    <property type="entry name" value="HTH_LUXR_2"/>
    <property type="match status" value="1"/>
</dbReference>
<dbReference type="EMBL" id="CP029042">
    <property type="protein sequence ID" value="AZS76105.1"/>
    <property type="molecule type" value="Genomic_DNA"/>
</dbReference>
<evidence type="ECO:0000256" key="2">
    <source>
        <dbReference type="ARBA" id="ARBA00022840"/>
    </source>
</evidence>
<organism evidence="5 6">
    <name type="scientific">Streptomyces lydicus</name>
    <dbReference type="NCBI Taxonomy" id="47763"/>
    <lineage>
        <taxon>Bacteria</taxon>
        <taxon>Bacillati</taxon>
        <taxon>Actinomycetota</taxon>
        <taxon>Actinomycetes</taxon>
        <taxon>Kitasatosporales</taxon>
        <taxon>Streptomycetaceae</taxon>
        <taxon>Streptomyces</taxon>
    </lineage>
</organism>
<dbReference type="PROSITE" id="PS00622">
    <property type="entry name" value="HTH_LUXR_1"/>
    <property type="match status" value="1"/>
</dbReference>
<evidence type="ECO:0000313" key="6">
    <source>
        <dbReference type="Proteomes" id="UP000275579"/>
    </source>
</evidence>
<dbReference type="InterPro" id="IPR041664">
    <property type="entry name" value="AAA_16"/>
</dbReference>
<dbReference type="AlphaFoldDB" id="A0A3Q9KFD2"/>
<gene>
    <name evidence="5" type="ORF">DDE74_39310</name>
</gene>
<dbReference type="InterPro" id="IPR011990">
    <property type="entry name" value="TPR-like_helical_dom_sf"/>
</dbReference>
<evidence type="ECO:0000256" key="1">
    <source>
        <dbReference type="ARBA" id="ARBA00022741"/>
    </source>
</evidence>
<dbReference type="Gene3D" id="1.25.40.10">
    <property type="entry name" value="Tetratricopeptide repeat domain"/>
    <property type="match status" value="1"/>
</dbReference>
<dbReference type="PANTHER" id="PTHR16305:SF35">
    <property type="entry name" value="TRANSCRIPTIONAL ACTIVATOR DOMAIN"/>
    <property type="match status" value="1"/>
</dbReference>
<dbReference type="Pfam" id="PF13191">
    <property type="entry name" value="AAA_16"/>
    <property type="match status" value="1"/>
</dbReference>
<dbReference type="Pfam" id="PF00196">
    <property type="entry name" value="GerE"/>
    <property type="match status" value="1"/>
</dbReference>
<dbReference type="InterPro" id="IPR027417">
    <property type="entry name" value="P-loop_NTPase"/>
</dbReference>
<protein>
    <recommendedName>
        <fullName evidence="4">HTH luxR-type domain-containing protein</fullName>
    </recommendedName>
</protein>
<dbReference type="PRINTS" id="PR00038">
    <property type="entry name" value="HTHLUXR"/>
</dbReference>
<dbReference type="GO" id="GO:0005524">
    <property type="term" value="F:ATP binding"/>
    <property type="evidence" value="ECO:0007669"/>
    <property type="project" value="UniProtKB-KW"/>
</dbReference>
<dbReference type="GO" id="GO:0006355">
    <property type="term" value="P:regulation of DNA-templated transcription"/>
    <property type="evidence" value="ECO:0007669"/>
    <property type="project" value="InterPro"/>
</dbReference>
<evidence type="ECO:0000259" key="4">
    <source>
        <dbReference type="PROSITE" id="PS50043"/>
    </source>
</evidence>
<evidence type="ECO:0000313" key="5">
    <source>
        <dbReference type="EMBL" id="AZS76105.1"/>
    </source>
</evidence>
<dbReference type="SMART" id="SM00421">
    <property type="entry name" value="HTH_LUXR"/>
    <property type="match status" value="1"/>
</dbReference>
<reference evidence="5 6" key="1">
    <citation type="submission" date="2018-04" db="EMBL/GenBank/DDBJ databases">
        <title>Complete genome sequences of Streptomyces lydicus strain WYEC and characterization of antagonistic properties of biological control agents.</title>
        <authorList>
            <person name="Mariita R.M."/>
            <person name="Sello J.K."/>
        </authorList>
    </citation>
    <scope>NUCLEOTIDE SEQUENCE [LARGE SCALE GENOMIC DNA]</scope>
    <source>
        <strain evidence="5 6">WYEC 108</strain>
    </source>
</reference>